<dbReference type="Proteomes" id="UP000037023">
    <property type="component" value="Unassembled WGS sequence"/>
</dbReference>
<dbReference type="PATRIC" id="fig|1938.6.peg.6362"/>
<organism evidence="1 2">
    <name type="scientific">Streptomyces viridochromogenes</name>
    <dbReference type="NCBI Taxonomy" id="1938"/>
    <lineage>
        <taxon>Bacteria</taxon>
        <taxon>Bacillati</taxon>
        <taxon>Actinomycetota</taxon>
        <taxon>Actinomycetes</taxon>
        <taxon>Kitasatosporales</taxon>
        <taxon>Streptomycetaceae</taxon>
        <taxon>Streptomyces</taxon>
    </lineage>
</organism>
<evidence type="ECO:0000313" key="2">
    <source>
        <dbReference type="Proteomes" id="UP000037023"/>
    </source>
</evidence>
<protein>
    <submittedName>
        <fullName evidence="1">Uncharacterized protein</fullName>
    </submittedName>
</protein>
<accession>A0A0L8JJX2</accession>
<reference evidence="1 2" key="1">
    <citation type="submission" date="2015-06" db="EMBL/GenBank/DDBJ databases">
        <authorList>
            <person name="Hoefler B.C."/>
            <person name="Straight P.D."/>
        </authorList>
    </citation>
    <scope>NUCLEOTIDE SEQUENCE [LARGE SCALE GENOMIC DNA]</scope>
    <source>
        <strain evidence="1 2">NRRL 3427</strain>
    </source>
</reference>
<name>A0A0L8JJX2_STRVR</name>
<comment type="caution">
    <text evidence="1">The sequence shown here is derived from an EMBL/GenBank/DDBJ whole genome shotgun (WGS) entry which is preliminary data.</text>
</comment>
<dbReference type="AlphaFoldDB" id="A0A0L8JJX2"/>
<sequence>MNRQDLRLDERADETGLGEFRSLSSCFAQGQFSRIAEGLQHRNEVMDASGQAKPRRSVRLQ</sequence>
<proteinExistence type="predicted"/>
<dbReference type="EMBL" id="LGUP01000373">
    <property type="protein sequence ID" value="KOG13962.1"/>
    <property type="molecule type" value="Genomic_DNA"/>
</dbReference>
<gene>
    <name evidence="1" type="ORF">ADK34_29755</name>
</gene>
<evidence type="ECO:0000313" key="1">
    <source>
        <dbReference type="EMBL" id="KOG13962.1"/>
    </source>
</evidence>